<dbReference type="InterPro" id="IPR017946">
    <property type="entry name" value="PLC-like_Pdiesterase_TIM-brl"/>
</dbReference>
<feature type="domain" description="GP-PDE" evidence="1">
    <location>
        <begin position="17"/>
        <end position="255"/>
    </location>
</feature>
<keyword evidence="3" id="KW-1185">Reference proteome</keyword>
<dbReference type="PROSITE" id="PS51704">
    <property type="entry name" value="GP_PDE"/>
    <property type="match status" value="1"/>
</dbReference>
<dbReference type="RefSeq" id="WP_141288339.1">
    <property type="nucleotide sequence ID" value="NZ_BAAAEW010000014.1"/>
</dbReference>
<gene>
    <name evidence="2" type="primary">ugpQ</name>
    <name evidence="2" type="ORF">GCM10009107_25390</name>
</gene>
<proteinExistence type="predicted"/>
<dbReference type="NCBIfam" id="NF006989">
    <property type="entry name" value="PRK09454.1"/>
    <property type="match status" value="1"/>
</dbReference>
<dbReference type="SUPFAM" id="SSF51695">
    <property type="entry name" value="PLC-like phosphodiesterases"/>
    <property type="match status" value="1"/>
</dbReference>
<accession>A0ABN1K222</accession>
<dbReference type="EMBL" id="BAAAEW010000014">
    <property type="protein sequence ID" value="GAA0752014.1"/>
    <property type="molecule type" value="Genomic_DNA"/>
</dbReference>
<organism evidence="2 3">
    <name type="scientific">Ideonella azotifigens</name>
    <dbReference type="NCBI Taxonomy" id="513160"/>
    <lineage>
        <taxon>Bacteria</taxon>
        <taxon>Pseudomonadati</taxon>
        <taxon>Pseudomonadota</taxon>
        <taxon>Betaproteobacteria</taxon>
        <taxon>Burkholderiales</taxon>
        <taxon>Sphaerotilaceae</taxon>
        <taxon>Ideonella</taxon>
    </lineage>
</organism>
<comment type="caution">
    <text evidence="2">The sequence shown here is derived from an EMBL/GenBank/DDBJ whole genome shotgun (WGS) entry which is preliminary data.</text>
</comment>
<dbReference type="Pfam" id="PF03009">
    <property type="entry name" value="GDPD"/>
    <property type="match status" value="1"/>
</dbReference>
<evidence type="ECO:0000313" key="2">
    <source>
        <dbReference type="EMBL" id="GAA0752014.1"/>
    </source>
</evidence>
<dbReference type="Gene3D" id="3.20.20.190">
    <property type="entry name" value="Phosphatidylinositol (PI) phosphodiesterase"/>
    <property type="match status" value="1"/>
</dbReference>
<evidence type="ECO:0000313" key="3">
    <source>
        <dbReference type="Proteomes" id="UP001500279"/>
    </source>
</evidence>
<reference evidence="2 3" key="1">
    <citation type="journal article" date="2019" name="Int. J. Syst. Evol. Microbiol.">
        <title>The Global Catalogue of Microorganisms (GCM) 10K type strain sequencing project: providing services to taxonomists for standard genome sequencing and annotation.</title>
        <authorList>
            <consortium name="The Broad Institute Genomics Platform"/>
            <consortium name="The Broad Institute Genome Sequencing Center for Infectious Disease"/>
            <person name="Wu L."/>
            <person name="Ma J."/>
        </authorList>
    </citation>
    <scope>NUCLEOTIDE SEQUENCE [LARGE SCALE GENOMIC DNA]</scope>
    <source>
        <strain evidence="2 3">JCM 15503</strain>
    </source>
</reference>
<protein>
    <submittedName>
        <fullName evidence="2">Glycerophosphodiester phosphodiesterase</fullName>
    </submittedName>
</protein>
<dbReference type="PANTHER" id="PTHR46211:SF1">
    <property type="entry name" value="GLYCEROPHOSPHODIESTER PHOSPHODIESTERASE, CYTOPLASMIC"/>
    <property type="match status" value="1"/>
</dbReference>
<dbReference type="Proteomes" id="UP001500279">
    <property type="component" value="Unassembled WGS sequence"/>
</dbReference>
<dbReference type="CDD" id="cd08562">
    <property type="entry name" value="GDPD_EcUgpQ_like"/>
    <property type="match status" value="1"/>
</dbReference>
<name>A0ABN1K222_9BURK</name>
<dbReference type="PANTHER" id="PTHR46211">
    <property type="entry name" value="GLYCEROPHOSPHORYL DIESTER PHOSPHODIESTERASE"/>
    <property type="match status" value="1"/>
</dbReference>
<evidence type="ECO:0000259" key="1">
    <source>
        <dbReference type="PROSITE" id="PS51704"/>
    </source>
</evidence>
<sequence length="259" mass="27533">MPHPADPAALPRFPAFPRWIAHRGAGKLAPENTLAAFRDGLARGWRAFECDVKLSSDGTAFLLHDDTLERTSNGRGVAGELPWAQLQALDAGSWHSAPFAGEPLPTLAQVATLLQAHGAWLDLEIKPSPGTELATGRAVAAEATKLWAAHPGQLLLSSFEVPALEGAMQTAPHLPRGLLLDELWAGWADTARALGCCAVIINHKLMTPALVAQLHEAGWAAMVYTVNDAARASELFAVGLDSLVTDAVDRLGPKDRQSD</sequence>
<dbReference type="InterPro" id="IPR030395">
    <property type="entry name" value="GP_PDE_dom"/>
</dbReference>